<dbReference type="PRINTS" id="PR00364">
    <property type="entry name" value="DISEASERSIST"/>
</dbReference>
<dbReference type="SUPFAM" id="SSF52058">
    <property type="entry name" value="L domain-like"/>
    <property type="match status" value="1"/>
</dbReference>
<dbReference type="InterPro" id="IPR002182">
    <property type="entry name" value="NB-ARC"/>
</dbReference>
<keyword evidence="3" id="KW-0611">Plant defense</keyword>
<dbReference type="Gene3D" id="3.40.50.300">
    <property type="entry name" value="P-loop containing nucleotide triphosphate hydrolases"/>
    <property type="match status" value="1"/>
</dbReference>
<evidence type="ECO:0000256" key="3">
    <source>
        <dbReference type="ARBA" id="ARBA00022821"/>
    </source>
</evidence>
<reference evidence="5" key="1">
    <citation type="journal article" date="2023" name="Science">
        <title>Elucidation of the pathway for biosynthesis of saponin adjuvants from the soapbark tree.</title>
        <authorList>
            <person name="Reed J."/>
            <person name="Orme A."/>
            <person name="El-Demerdash A."/>
            <person name="Owen C."/>
            <person name="Martin L.B.B."/>
            <person name="Misra R.C."/>
            <person name="Kikuchi S."/>
            <person name="Rejzek M."/>
            <person name="Martin A.C."/>
            <person name="Harkess A."/>
            <person name="Leebens-Mack J."/>
            <person name="Louveau T."/>
            <person name="Stephenson M.J."/>
            <person name="Osbourn A."/>
        </authorList>
    </citation>
    <scope>NUCLEOTIDE SEQUENCE</scope>
    <source>
        <strain evidence="5">S10</strain>
    </source>
</reference>
<dbReference type="InterPro" id="IPR035897">
    <property type="entry name" value="Toll_tir_struct_dom_sf"/>
</dbReference>
<dbReference type="SUPFAM" id="SSF52540">
    <property type="entry name" value="P-loop containing nucleoside triphosphate hydrolases"/>
    <property type="match status" value="1"/>
</dbReference>
<dbReference type="InterPro" id="IPR058192">
    <property type="entry name" value="WHD_ROQ1-like"/>
</dbReference>
<dbReference type="KEGG" id="qsa:O6P43_017000"/>
<dbReference type="InterPro" id="IPR027417">
    <property type="entry name" value="P-loop_NTPase"/>
</dbReference>
<dbReference type="Pfam" id="PF01582">
    <property type="entry name" value="TIR"/>
    <property type="match status" value="1"/>
</dbReference>
<dbReference type="Proteomes" id="UP001163823">
    <property type="component" value="Chromosome 7"/>
</dbReference>
<dbReference type="GO" id="GO:0007165">
    <property type="term" value="P:signal transduction"/>
    <property type="evidence" value="ECO:0007669"/>
    <property type="project" value="InterPro"/>
</dbReference>
<accession>A0AAD7PP27</accession>
<dbReference type="InterPro" id="IPR042197">
    <property type="entry name" value="Apaf_helical"/>
</dbReference>
<keyword evidence="1" id="KW-0433">Leucine-rich repeat</keyword>
<organism evidence="5 6">
    <name type="scientific">Quillaja saponaria</name>
    <name type="common">Soap bark tree</name>
    <dbReference type="NCBI Taxonomy" id="32244"/>
    <lineage>
        <taxon>Eukaryota</taxon>
        <taxon>Viridiplantae</taxon>
        <taxon>Streptophyta</taxon>
        <taxon>Embryophyta</taxon>
        <taxon>Tracheophyta</taxon>
        <taxon>Spermatophyta</taxon>
        <taxon>Magnoliopsida</taxon>
        <taxon>eudicotyledons</taxon>
        <taxon>Gunneridae</taxon>
        <taxon>Pentapetalae</taxon>
        <taxon>rosids</taxon>
        <taxon>fabids</taxon>
        <taxon>Fabales</taxon>
        <taxon>Quillajaceae</taxon>
        <taxon>Quillaja</taxon>
    </lineage>
</organism>
<gene>
    <name evidence="5" type="ORF">O6P43_017000</name>
</gene>
<dbReference type="SUPFAM" id="SSF46785">
    <property type="entry name" value="Winged helix' DNA-binding domain"/>
    <property type="match status" value="1"/>
</dbReference>
<dbReference type="Pfam" id="PF00931">
    <property type="entry name" value="NB-ARC"/>
    <property type="match status" value="1"/>
</dbReference>
<dbReference type="GO" id="GO:0006952">
    <property type="term" value="P:defense response"/>
    <property type="evidence" value="ECO:0007669"/>
    <property type="project" value="UniProtKB-KW"/>
</dbReference>
<evidence type="ECO:0000313" key="5">
    <source>
        <dbReference type="EMBL" id="KAJ7961680.1"/>
    </source>
</evidence>
<dbReference type="SUPFAM" id="SSF52200">
    <property type="entry name" value="Toll/Interleukin receptor TIR domain"/>
    <property type="match status" value="1"/>
</dbReference>
<feature type="domain" description="TIR" evidence="4">
    <location>
        <begin position="1"/>
        <end position="84"/>
    </location>
</feature>
<dbReference type="Pfam" id="PF23282">
    <property type="entry name" value="WHD_ROQ1"/>
    <property type="match status" value="1"/>
</dbReference>
<dbReference type="InterPro" id="IPR036390">
    <property type="entry name" value="WH_DNA-bd_sf"/>
</dbReference>
<dbReference type="EMBL" id="JARAOO010000007">
    <property type="protein sequence ID" value="KAJ7961680.1"/>
    <property type="molecule type" value="Genomic_DNA"/>
</dbReference>
<dbReference type="Gene3D" id="1.10.8.430">
    <property type="entry name" value="Helical domain of apoptotic protease-activating factors"/>
    <property type="match status" value="1"/>
</dbReference>
<evidence type="ECO:0000313" key="6">
    <source>
        <dbReference type="Proteomes" id="UP001163823"/>
    </source>
</evidence>
<keyword evidence="6" id="KW-1185">Reference proteome</keyword>
<dbReference type="GO" id="GO:0043531">
    <property type="term" value="F:ADP binding"/>
    <property type="evidence" value="ECO:0007669"/>
    <property type="project" value="InterPro"/>
</dbReference>
<name>A0AAD7PP27_QUISA</name>
<dbReference type="InterPro" id="IPR000157">
    <property type="entry name" value="TIR_dom"/>
</dbReference>
<dbReference type="PROSITE" id="PS50104">
    <property type="entry name" value="TIR"/>
    <property type="match status" value="1"/>
</dbReference>
<dbReference type="PANTHER" id="PTHR11017">
    <property type="entry name" value="LEUCINE-RICH REPEAT-CONTAINING PROTEIN"/>
    <property type="match status" value="1"/>
</dbReference>
<dbReference type="AlphaFoldDB" id="A0AAD7PP27"/>
<evidence type="ECO:0000256" key="2">
    <source>
        <dbReference type="ARBA" id="ARBA00022737"/>
    </source>
</evidence>
<dbReference type="Gene3D" id="3.40.50.10140">
    <property type="entry name" value="Toll/interleukin-1 receptor homology (TIR) domain"/>
    <property type="match status" value="1"/>
</dbReference>
<dbReference type="PANTHER" id="PTHR11017:SF271">
    <property type="entry name" value="DISEASE RESISTANCE PROTEIN (TIR-NBS-LRR CLASS) FAMILY"/>
    <property type="match status" value="1"/>
</dbReference>
<sequence>MELRRTNNLLVLPIFYGVEPSDVRNQTGSFTLALKNHKRNFSWEKILSWTRALTEAGNLNGWHITDGHEAKIINEIVNYISRRLDMTYLFVAQYPVGVEARVQAMMELLGSGSDCVRIVGILGMGGIGKTTNAKAVYNEIRRDFEGGTFLANVRENWGQHDGPGHLQQQLLTDVFLENKTQIRGLEWGIILLKERLRHRRILVVLDDVDKLEQLNALCGSRDWFCPGSRIIIAPRDENLLNVLKVDEVYLMGEMDLTESLELFSQHAFKEKRPKEDFAKLSRDVVTYSGGLPLALEVLGSYLFGRKIPQWKSTLEKLKRIPNDQVQQKLKISFEGLNDDKLKDIFLDISCFFIGMNINDVVEISNGCGFFAEIGITILMERCLITVDSKNKLRMHDLLRDMGREIVREKWPKEPEERSRLWWHEDVCDVLTKHMGTKSIEGLTLKLSRLNKENFRTEAFKKIKRLRLLQFHHVQLTGEYEYISKDLRWLCWHGFPLRSIPTDLYQQRLVSMDLRYSNLKLLWKHPVLLEGLKILNLSHCHFLTQTPDFLELPNLEKLILKDCPNLSAVHESIGCLNGLVLVNLRDCKCLGNLPRSIYKLKAVKTLILSGCSKIDRLEEDLEQMESLTTLIADNTGIKQMPFSIVKLKSILEYICMWASRIIM</sequence>
<evidence type="ECO:0000259" key="4">
    <source>
        <dbReference type="PROSITE" id="PS50104"/>
    </source>
</evidence>
<protein>
    <submittedName>
        <fullName evidence="5">Disease resistance protein (TIR-NBS-LRR class)</fullName>
    </submittedName>
</protein>
<dbReference type="InterPro" id="IPR032675">
    <property type="entry name" value="LRR_dom_sf"/>
</dbReference>
<keyword evidence="2" id="KW-0677">Repeat</keyword>
<proteinExistence type="predicted"/>
<dbReference type="InterPro" id="IPR044974">
    <property type="entry name" value="Disease_R_plants"/>
</dbReference>
<comment type="caution">
    <text evidence="5">The sequence shown here is derived from an EMBL/GenBank/DDBJ whole genome shotgun (WGS) entry which is preliminary data.</text>
</comment>
<evidence type="ECO:0000256" key="1">
    <source>
        <dbReference type="ARBA" id="ARBA00022614"/>
    </source>
</evidence>
<dbReference type="Gene3D" id="3.80.10.10">
    <property type="entry name" value="Ribonuclease Inhibitor"/>
    <property type="match status" value="1"/>
</dbReference>